<keyword evidence="2" id="KW-0175">Coiled coil</keyword>
<evidence type="ECO:0000259" key="3">
    <source>
        <dbReference type="PROSITE" id="PS50119"/>
    </source>
</evidence>
<sequence length="237" mass="27622">MPTYTKKKKPETEVLTAQHFVECFSCAEPANYHCKTCSVRLCEKCKMQHGTRNLTKDHVVPTLSEYLAEVKSQMVTPRKIKRNLKEEQQEIQSDCIPTLLKLTEVEKSKKENISIKVKETKRQIEEHLERVIAQFRDWKEETISDLEKEETIAKNVIDNIINDTEKQIDQLHMRCNEIDDTLKLSNNALEGYMCKNLHKNKPEPIQSSYQVSEFCPGEMDKEQFQTMFGKPPSISLQ</sequence>
<dbReference type="EnsemblMetazoa" id="G8600.1">
    <property type="protein sequence ID" value="G8600.1:cds"/>
    <property type="gene ID" value="G8600"/>
</dbReference>
<keyword evidence="1" id="KW-0479">Metal-binding</keyword>
<evidence type="ECO:0000313" key="5">
    <source>
        <dbReference type="Proteomes" id="UP000005408"/>
    </source>
</evidence>
<proteinExistence type="predicted"/>
<organism evidence="4 5">
    <name type="scientific">Magallana gigas</name>
    <name type="common">Pacific oyster</name>
    <name type="synonym">Crassostrea gigas</name>
    <dbReference type="NCBI Taxonomy" id="29159"/>
    <lineage>
        <taxon>Eukaryota</taxon>
        <taxon>Metazoa</taxon>
        <taxon>Spiralia</taxon>
        <taxon>Lophotrochozoa</taxon>
        <taxon>Mollusca</taxon>
        <taxon>Bivalvia</taxon>
        <taxon>Autobranchia</taxon>
        <taxon>Pteriomorphia</taxon>
        <taxon>Ostreida</taxon>
        <taxon>Ostreoidea</taxon>
        <taxon>Ostreidae</taxon>
        <taxon>Magallana</taxon>
    </lineage>
</organism>
<dbReference type="PROSITE" id="PS50119">
    <property type="entry name" value="ZF_BBOX"/>
    <property type="match status" value="1"/>
</dbReference>
<evidence type="ECO:0000256" key="1">
    <source>
        <dbReference type="PROSITE-ProRule" id="PRU00024"/>
    </source>
</evidence>
<evidence type="ECO:0000313" key="4">
    <source>
        <dbReference type="EnsemblMetazoa" id="G8600.1:cds"/>
    </source>
</evidence>
<name>A0A8W8NYI6_MAGGI</name>
<dbReference type="Proteomes" id="UP000005408">
    <property type="component" value="Unassembled WGS sequence"/>
</dbReference>
<dbReference type="InterPro" id="IPR000315">
    <property type="entry name" value="Znf_B-box"/>
</dbReference>
<keyword evidence="1" id="KW-0862">Zinc</keyword>
<reference evidence="4" key="1">
    <citation type="submission" date="2022-08" db="UniProtKB">
        <authorList>
            <consortium name="EnsemblMetazoa"/>
        </authorList>
    </citation>
    <scope>IDENTIFICATION</scope>
    <source>
        <strain evidence="4">05x7-T-G4-1.051#20</strain>
    </source>
</reference>
<protein>
    <recommendedName>
        <fullName evidence="3">B box-type domain-containing protein</fullName>
    </recommendedName>
</protein>
<dbReference type="AlphaFoldDB" id="A0A8W8NYI6"/>
<accession>A0A8W8NYI6</accession>
<keyword evidence="1" id="KW-0863">Zinc-finger</keyword>
<evidence type="ECO:0000256" key="2">
    <source>
        <dbReference type="SAM" id="Coils"/>
    </source>
</evidence>
<dbReference type="GO" id="GO:0008270">
    <property type="term" value="F:zinc ion binding"/>
    <property type="evidence" value="ECO:0007669"/>
    <property type="project" value="UniProtKB-KW"/>
</dbReference>
<keyword evidence="5" id="KW-1185">Reference proteome</keyword>
<feature type="domain" description="B box-type" evidence="3">
    <location>
        <begin position="18"/>
        <end position="62"/>
    </location>
</feature>
<feature type="coiled-coil region" evidence="2">
    <location>
        <begin position="110"/>
        <end position="181"/>
    </location>
</feature>